<comment type="catalytic activity">
    <reaction evidence="7">
        <text>L-aspartate + L-glutamine + ATP + H2O = L-asparagine + L-glutamate + AMP + diphosphate + H(+)</text>
        <dbReference type="Rhea" id="RHEA:12228"/>
        <dbReference type="ChEBI" id="CHEBI:15377"/>
        <dbReference type="ChEBI" id="CHEBI:15378"/>
        <dbReference type="ChEBI" id="CHEBI:29985"/>
        <dbReference type="ChEBI" id="CHEBI:29991"/>
        <dbReference type="ChEBI" id="CHEBI:30616"/>
        <dbReference type="ChEBI" id="CHEBI:33019"/>
        <dbReference type="ChEBI" id="CHEBI:58048"/>
        <dbReference type="ChEBI" id="CHEBI:58359"/>
        <dbReference type="ChEBI" id="CHEBI:456215"/>
        <dbReference type="EC" id="6.3.5.4"/>
    </reaction>
</comment>
<organism evidence="11 12">
    <name type="scientific">Legionella fallonii LLAP-10</name>
    <dbReference type="NCBI Taxonomy" id="1212491"/>
    <lineage>
        <taxon>Bacteria</taxon>
        <taxon>Pseudomonadati</taxon>
        <taxon>Pseudomonadota</taxon>
        <taxon>Gammaproteobacteria</taxon>
        <taxon>Legionellales</taxon>
        <taxon>Legionellaceae</taxon>
        <taxon>Legionella</taxon>
    </lineage>
</organism>
<dbReference type="InterPro" id="IPR051786">
    <property type="entry name" value="ASN_synthetase/amidase"/>
</dbReference>
<comment type="similarity">
    <text evidence="2">Belongs to the asparagine synthetase family.</text>
</comment>
<feature type="domain" description="Glutamine amidotransferase type-2" evidence="10">
    <location>
        <begin position="2"/>
        <end position="219"/>
    </location>
</feature>
<dbReference type="CDD" id="cd00712">
    <property type="entry name" value="AsnB"/>
    <property type="match status" value="1"/>
</dbReference>
<dbReference type="Pfam" id="PF13537">
    <property type="entry name" value="GATase_7"/>
    <property type="match status" value="1"/>
</dbReference>
<protein>
    <recommendedName>
        <fullName evidence="3">asparagine synthase (glutamine-hydrolyzing)</fullName>
        <ecNumber evidence="3">6.3.5.4</ecNumber>
    </recommendedName>
</protein>
<feature type="active site" description="For GATase activity" evidence="8">
    <location>
        <position position="2"/>
    </location>
</feature>
<dbReference type="InterPro" id="IPR006426">
    <property type="entry name" value="Asn_synth_AEB"/>
</dbReference>
<keyword evidence="8" id="KW-0028">Amino-acid biosynthesis</keyword>
<keyword evidence="12" id="KW-1185">Reference proteome</keyword>
<feature type="binding site" evidence="9">
    <location>
        <position position="105"/>
    </location>
    <ligand>
        <name>L-glutamine</name>
        <dbReference type="ChEBI" id="CHEBI:58359"/>
    </ligand>
</feature>
<dbReference type="SUPFAM" id="SSF56235">
    <property type="entry name" value="N-terminal nucleophile aminohydrolases (Ntn hydrolases)"/>
    <property type="match status" value="1"/>
</dbReference>
<evidence type="ECO:0000256" key="8">
    <source>
        <dbReference type="PIRSR" id="PIRSR001589-1"/>
    </source>
</evidence>
<evidence type="ECO:0000256" key="2">
    <source>
        <dbReference type="ARBA" id="ARBA00005752"/>
    </source>
</evidence>
<accession>A0A098G1A6</accession>
<comment type="pathway">
    <text evidence="1">Amino-acid biosynthesis; L-asparagine biosynthesis; L-asparagine from L-aspartate (L-Gln route): step 1/1.</text>
</comment>
<dbReference type="InterPro" id="IPR033738">
    <property type="entry name" value="AsnB_N"/>
</dbReference>
<reference evidence="12" key="1">
    <citation type="submission" date="2014-09" db="EMBL/GenBank/DDBJ databases">
        <authorList>
            <person name="Gomez-Valero L."/>
        </authorList>
    </citation>
    <scope>NUCLEOTIDE SEQUENCE [LARGE SCALE GENOMIC DNA]</scope>
    <source>
        <strain evidence="12">ATCC700992</strain>
    </source>
</reference>
<dbReference type="OrthoDB" id="9763290at2"/>
<keyword evidence="6 8" id="KW-0315">Glutamine amidotransferase</keyword>
<dbReference type="EC" id="6.3.5.4" evidence="3"/>
<dbReference type="RefSeq" id="WP_045094956.1">
    <property type="nucleotide sequence ID" value="NZ_LN614827.1"/>
</dbReference>
<keyword evidence="11" id="KW-0436">Ligase</keyword>
<dbReference type="Gene3D" id="3.60.20.10">
    <property type="entry name" value="Glutamine Phosphoribosylpyrophosphate, subunit 1, domain 1"/>
    <property type="match status" value="1"/>
</dbReference>
<keyword evidence="4 9" id="KW-0547">Nucleotide-binding</keyword>
<keyword evidence="8" id="KW-0061">Asparagine biosynthesis</keyword>
<evidence type="ECO:0000256" key="4">
    <source>
        <dbReference type="ARBA" id="ARBA00022741"/>
    </source>
</evidence>
<dbReference type="SUPFAM" id="SSF52402">
    <property type="entry name" value="Adenine nucleotide alpha hydrolases-like"/>
    <property type="match status" value="1"/>
</dbReference>
<dbReference type="PIRSF" id="PIRSF001589">
    <property type="entry name" value="Asn_synthetase_glu-h"/>
    <property type="match status" value="1"/>
</dbReference>
<dbReference type="Pfam" id="PF00733">
    <property type="entry name" value="Asn_synthase"/>
    <property type="match status" value="1"/>
</dbReference>
<dbReference type="PROSITE" id="PS51278">
    <property type="entry name" value="GATASE_TYPE_2"/>
    <property type="match status" value="1"/>
</dbReference>
<dbReference type="PANTHER" id="PTHR43284:SF1">
    <property type="entry name" value="ASPARAGINE SYNTHETASE"/>
    <property type="match status" value="1"/>
</dbReference>
<dbReference type="NCBIfam" id="TIGR01536">
    <property type="entry name" value="asn_synth_AEB"/>
    <property type="match status" value="1"/>
</dbReference>
<evidence type="ECO:0000256" key="6">
    <source>
        <dbReference type="ARBA" id="ARBA00022962"/>
    </source>
</evidence>
<evidence type="ECO:0000313" key="11">
    <source>
        <dbReference type="EMBL" id="CEG56252.1"/>
    </source>
</evidence>
<dbReference type="InterPro" id="IPR017932">
    <property type="entry name" value="GATase_2_dom"/>
</dbReference>
<dbReference type="InterPro" id="IPR029055">
    <property type="entry name" value="Ntn_hydrolases_N"/>
</dbReference>
<evidence type="ECO:0000256" key="9">
    <source>
        <dbReference type="PIRSR" id="PIRSR001589-2"/>
    </source>
</evidence>
<dbReference type="GO" id="GO:0006529">
    <property type="term" value="P:asparagine biosynthetic process"/>
    <property type="evidence" value="ECO:0007669"/>
    <property type="project" value="UniProtKB-KW"/>
</dbReference>
<dbReference type="InterPro" id="IPR001962">
    <property type="entry name" value="Asn_synthase"/>
</dbReference>
<dbReference type="STRING" id="1212491.LFA_0805"/>
<dbReference type="CDD" id="cd01991">
    <property type="entry name" value="Asn_synthase_B_C"/>
    <property type="match status" value="1"/>
</dbReference>
<dbReference type="Gene3D" id="3.40.50.620">
    <property type="entry name" value="HUPs"/>
    <property type="match status" value="1"/>
</dbReference>
<dbReference type="AlphaFoldDB" id="A0A098G1A6"/>
<dbReference type="HOGENOM" id="CLU_014658_3_3_6"/>
<evidence type="ECO:0000256" key="7">
    <source>
        <dbReference type="ARBA" id="ARBA00048741"/>
    </source>
</evidence>
<keyword evidence="5 9" id="KW-0067">ATP-binding</keyword>
<evidence type="ECO:0000256" key="5">
    <source>
        <dbReference type="ARBA" id="ARBA00022840"/>
    </source>
</evidence>
<dbReference type="Proteomes" id="UP000032430">
    <property type="component" value="Chromosome I"/>
</dbReference>
<name>A0A098G1A6_9GAMM</name>
<evidence type="ECO:0000313" key="12">
    <source>
        <dbReference type="Proteomes" id="UP000032430"/>
    </source>
</evidence>
<proteinExistence type="inferred from homology"/>
<gene>
    <name evidence="11" type="ORF">LFA_0805</name>
</gene>
<dbReference type="InterPro" id="IPR014729">
    <property type="entry name" value="Rossmann-like_a/b/a_fold"/>
</dbReference>
<dbReference type="GO" id="GO:0004066">
    <property type="term" value="F:asparagine synthase (glutamine-hydrolyzing) activity"/>
    <property type="evidence" value="ECO:0007669"/>
    <property type="project" value="UniProtKB-EC"/>
</dbReference>
<sequence>MCGILGGWYSFLPNSYKSAISSAMHLLRNRGPNAQNYEVFTGPQQSAIILGHTRLAIIDLSSNANQPMSSRDGRYTLVFNGEIYNYQELQRELAHLGYVFESKSDTEVLLTAWHEWGASCLDRLLGMFAFVVYDKQAQTLTCVRDAFGIKPFFYVNDSAEFLFASELPALLKLHNKKPNIDLQRSYDYLVHGLYDCQERSFIDGIKHLLPGHMMSFDLNNARLSAPVAWYHPKINERSDLNFNQATEAVREQFLENIRLHLRSDVPLGASLSGGIDSSAIVCAMRYLEPKSPIHTFSYIAKGTDESEEHWIDRINQHVNAIPHKVVAHHHELMHDLDDMLIAQGEPFGGTSIYAQYRVFQLAREANVTVVLEGQGADEMLAGYNGYPGQRLLSYLEKGKILASLRFARKWSQWPGRNYIKAWMDLGRILLPDNLYAQGGKLIGRDNEPAWLNTEYFREQGILLKETRVSGTHSGKGRRVVEKMASSLQGKGLAQLLRHGDRDSMRFSVENRVPFLTQPMANLLLSLPEHYLISDCGQTKHIFRSAMRGIVPDDVLDRRDKIGFATPEKTWMFSMAPQIRTWLEASKEIPILNSSALLSHFDNIVSGKSRFNWQVWRWVNYIKWYEIMIA</sequence>
<evidence type="ECO:0000259" key="10">
    <source>
        <dbReference type="PROSITE" id="PS51278"/>
    </source>
</evidence>
<dbReference type="GO" id="GO:0005524">
    <property type="term" value="F:ATP binding"/>
    <property type="evidence" value="ECO:0007669"/>
    <property type="project" value="UniProtKB-KW"/>
</dbReference>
<dbReference type="KEGG" id="lfa:LFA_0805"/>
<evidence type="ECO:0000256" key="1">
    <source>
        <dbReference type="ARBA" id="ARBA00005187"/>
    </source>
</evidence>
<dbReference type="EMBL" id="LN614827">
    <property type="protein sequence ID" value="CEG56252.1"/>
    <property type="molecule type" value="Genomic_DNA"/>
</dbReference>
<evidence type="ECO:0000256" key="3">
    <source>
        <dbReference type="ARBA" id="ARBA00012737"/>
    </source>
</evidence>
<dbReference type="PANTHER" id="PTHR43284">
    <property type="entry name" value="ASPARAGINE SYNTHETASE (GLUTAMINE-HYDROLYZING)"/>
    <property type="match status" value="1"/>
</dbReference>